<feature type="compositionally biased region" description="Basic and acidic residues" evidence="1">
    <location>
        <begin position="161"/>
        <end position="177"/>
    </location>
</feature>
<feature type="compositionally biased region" description="Polar residues" evidence="1">
    <location>
        <begin position="360"/>
        <end position="385"/>
    </location>
</feature>
<keyword evidence="3" id="KW-1185">Reference proteome</keyword>
<name>A0A6A6W4Z2_9PEZI</name>
<evidence type="ECO:0000313" key="2">
    <source>
        <dbReference type="EMBL" id="KAF2757942.1"/>
    </source>
</evidence>
<feature type="compositionally biased region" description="Low complexity" evidence="1">
    <location>
        <begin position="252"/>
        <end position="262"/>
    </location>
</feature>
<reference evidence="2" key="1">
    <citation type="journal article" date="2020" name="Stud. Mycol.">
        <title>101 Dothideomycetes genomes: a test case for predicting lifestyles and emergence of pathogens.</title>
        <authorList>
            <person name="Haridas S."/>
            <person name="Albert R."/>
            <person name="Binder M."/>
            <person name="Bloem J."/>
            <person name="Labutti K."/>
            <person name="Salamov A."/>
            <person name="Andreopoulos B."/>
            <person name="Baker S."/>
            <person name="Barry K."/>
            <person name="Bills G."/>
            <person name="Bluhm B."/>
            <person name="Cannon C."/>
            <person name="Castanera R."/>
            <person name="Culley D."/>
            <person name="Daum C."/>
            <person name="Ezra D."/>
            <person name="Gonzalez J."/>
            <person name="Henrissat B."/>
            <person name="Kuo A."/>
            <person name="Liang C."/>
            <person name="Lipzen A."/>
            <person name="Lutzoni F."/>
            <person name="Magnuson J."/>
            <person name="Mondo S."/>
            <person name="Nolan M."/>
            <person name="Ohm R."/>
            <person name="Pangilinan J."/>
            <person name="Park H.-J."/>
            <person name="Ramirez L."/>
            <person name="Alfaro M."/>
            <person name="Sun H."/>
            <person name="Tritt A."/>
            <person name="Yoshinaga Y."/>
            <person name="Zwiers L.-H."/>
            <person name="Turgeon B."/>
            <person name="Goodwin S."/>
            <person name="Spatafora J."/>
            <person name="Crous P."/>
            <person name="Grigoriev I."/>
        </authorList>
    </citation>
    <scope>NUCLEOTIDE SEQUENCE</scope>
    <source>
        <strain evidence="2">CBS 121739</strain>
    </source>
</reference>
<proteinExistence type="predicted"/>
<dbReference type="Proteomes" id="UP000799437">
    <property type="component" value="Unassembled WGS sequence"/>
</dbReference>
<dbReference type="GeneID" id="54482209"/>
<feature type="compositionally biased region" description="Polar residues" evidence="1">
    <location>
        <begin position="57"/>
        <end position="72"/>
    </location>
</feature>
<dbReference type="OrthoDB" id="10249311at2759"/>
<accession>A0A6A6W4Z2</accession>
<feature type="compositionally biased region" description="Basic and acidic residues" evidence="1">
    <location>
        <begin position="459"/>
        <end position="468"/>
    </location>
</feature>
<feature type="compositionally biased region" description="Polar residues" evidence="1">
    <location>
        <begin position="281"/>
        <end position="292"/>
    </location>
</feature>
<feature type="compositionally biased region" description="Basic and acidic residues" evidence="1">
    <location>
        <begin position="516"/>
        <end position="530"/>
    </location>
</feature>
<evidence type="ECO:0000313" key="3">
    <source>
        <dbReference type="Proteomes" id="UP000799437"/>
    </source>
</evidence>
<gene>
    <name evidence="2" type="ORF">EJ05DRAFT_372468</name>
</gene>
<evidence type="ECO:0008006" key="4">
    <source>
        <dbReference type="Google" id="ProtNLM"/>
    </source>
</evidence>
<sequence length="539" mass="60082">MQEQSFEETQHTAINPQRGSANSNLIRPAQRRKNTTESQNSGKSLTRQESGHFRQVRANQLSRKQSDLSVNANGPDGLSDLFKESGHTRNGTHSAMGEKRKLTTNGAHGTIKPTEDSKWIHRDKLAQIESKELEEAGFRVPRQMSRSDSRTQSRARSRGQSTERRERSQSRNRRTTEEYNIEESLPPANTLHSRYSSKDLKESQRYKAPTPIQPLRQEEEILETEPEHDDPAAWDLRTPAEIAADRERARSGSRPGGSRLPLAMDSPIPVPNIVVERDSPLTRSRQGSSAANRSILEPAIVFNRNGRSGSVGSEVLLDEAETPQNPSFKQATPSPPQTSPSKAKSPTKINATGKKKDRTTSGTKPRQSSSNTKRPGTSEGLQRPQTGHRPNRPEGEAPWIATMYKPDPSLPPDQQIIPTHARRMAQQQWEQEGKTGSIYDTNFGLLNTEEFNRPATRTPPEEEKKQEEGQQWPIIQPASPKPESIRPGGGYKTIPTISSPQTPARSTPTPNPRPVDSIRMEDPGEDEKPQKKGCCCIIM</sequence>
<dbReference type="RefSeq" id="XP_033600393.1">
    <property type="nucleotide sequence ID" value="XM_033741155.1"/>
</dbReference>
<feature type="compositionally biased region" description="Basic and acidic residues" evidence="1">
    <location>
        <begin position="113"/>
        <end position="137"/>
    </location>
</feature>
<feature type="compositionally biased region" description="Polar residues" evidence="1">
    <location>
        <begin position="36"/>
        <end position="48"/>
    </location>
</feature>
<feature type="compositionally biased region" description="Polar residues" evidence="1">
    <location>
        <begin position="11"/>
        <end position="25"/>
    </location>
</feature>
<feature type="compositionally biased region" description="Basic and acidic residues" evidence="1">
    <location>
        <begin position="196"/>
        <end position="205"/>
    </location>
</feature>
<dbReference type="EMBL" id="ML996572">
    <property type="protein sequence ID" value="KAF2757942.1"/>
    <property type="molecule type" value="Genomic_DNA"/>
</dbReference>
<protein>
    <recommendedName>
        <fullName evidence="4">Pal1-domain-containing protein</fullName>
    </recommendedName>
</protein>
<feature type="region of interest" description="Disordered" evidence="1">
    <location>
        <begin position="1"/>
        <end position="539"/>
    </location>
</feature>
<evidence type="ECO:0000256" key="1">
    <source>
        <dbReference type="SAM" id="MobiDB-lite"/>
    </source>
</evidence>
<feature type="compositionally biased region" description="Low complexity" evidence="1">
    <location>
        <begin position="339"/>
        <end position="348"/>
    </location>
</feature>
<dbReference type="AlphaFoldDB" id="A0A6A6W4Z2"/>
<organism evidence="2 3">
    <name type="scientific">Pseudovirgaria hyperparasitica</name>
    <dbReference type="NCBI Taxonomy" id="470096"/>
    <lineage>
        <taxon>Eukaryota</taxon>
        <taxon>Fungi</taxon>
        <taxon>Dikarya</taxon>
        <taxon>Ascomycota</taxon>
        <taxon>Pezizomycotina</taxon>
        <taxon>Dothideomycetes</taxon>
        <taxon>Dothideomycetes incertae sedis</taxon>
        <taxon>Acrospermales</taxon>
        <taxon>Acrospermaceae</taxon>
        <taxon>Pseudovirgaria</taxon>
    </lineage>
</organism>
<feature type="compositionally biased region" description="Polar residues" evidence="1">
    <location>
        <begin position="495"/>
        <end position="508"/>
    </location>
</feature>